<dbReference type="AlphaFoldDB" id="A0A1L7RQI1"/>
<dbReference type="Gene3D" id="1.25.40.10">
    <property type="entry name" value="Tetratricopeptide repeat domain"/>
    <property type="match status" value="1"/>
</dbReference>
<name>A0A1L7RQI1_9ACTO</name>
<gene>
    <name evidence="2" type="ORF">AAM4_1976</name>
</gene>
<evidence type="ECO:0000256" key="1">
    <source>
        <dbReference type="SAM" id="MobiDB-lite"/>
    </source>
</evidence>
<proteinExistence type="predicted"/>
<organism evidence="2">
    <name type="scientific">Actinomyces succiniciruminis</name>
    <dbReference type="NCBI Taxonomy" id="1522002"/>
    <lineage>
        <taxon>Bacteria</taxon>
        <taxon>Bacillati</taxon>
        <taxon>Actinomycetota</taxon>
        <taxon>Actinomycetes</taxon>
        <taxon>Actinomycetales</taxon>
        <taxon>Actinomycetaceae</taxon>
        <taxon>Actinomyces</taxon>
    </lineage>
</organism>
<dbReference type="InterPro" id="IPR011990">
    <property type="entry name" value="TPR-like_helical_dom_sf"/>
</dbReference>
<protein>
    <submittedName>
        <fullName evidence="2">Tetratricopeptide repeat</fullName>
    </submittedName>
</protein>
<feature type="region of interest" description="Disordered" evidence="1">
    <location>
        <begin position="1"/>
        <end position="41"/>
    </location>
</feature>
<dbReference type="SUPFAM" id="SSF48452">
    <property type="entry name" value="TPR-like"/>
    <property type="match status" value="1"/>
</dbReference>
<dbReference type="EMBL" id="LK995523">
    <property type="protein sequence ID" value="CED91808.1"/>
    <property type="molecule type" value="Genomic_DNA"/>
</dbReference>
<evidence type="ECO:0000313" key="2">
    <source>
        <dbReference type="EMBL" id="CED91808.1"/>
    </source>
</evidence>
<sequence>MRLFRRNRKQAEHRPTASADAVETGDAVETPAAQTASDQEALRERAAALTVQLEEQADPEARIKLLNELGGLQQELGDATAAIDSYEASMAIREQFGPAYNGLLTLYNDQLRQAARARDDAAIQQWTVKLDELTALSKRVMRSQF</sequence>
<dbReference type="RefSeq" id="WP_210580827.1">
    <property type="nucleotide sequence ID" value="NZ_LK995523.1"/>
</dbReference>
<reference evidence="2" key="1">
    <citation type="submission" date="2014-07" db="EMBL/GenBank/DDBJ databases">
        <authorList>
            <person name="Zhang J.E."/>
            <person name="Yang H."/>
            <person name="Guo J."/>
            <person name="Deng Z."/>
            <person name="Luo H."/>
            <person name="Luo M."/>
            <person name="Zhao B."/>
        </authorList>
    </citation>
    <scope>NUCLEOTIDE SEQUENCE</scope>
    <source>
        <strain evidence="2">AM4</strain>
    </source>
</reference>
<accession>A0A1L7RQI1</accession>